<dbReference type="InterPro" id="IPR054612">
    <property type="entry name" value="Phage_capsid-like_C"/>
</dbReference>
<dbReference type="AlphaFoldDB" id="A0A086ZTV6"/>
<evidence type="ECO:0000313" key="4">
    <source>
        <dbReference type="Proteomes" id="UP000029108"/>
    </source>
</evidence>
<evidence type="ECO:0000313" key="3">
    <source>
        <dbReference type="EMBL" id="KFI49956.1"/>
    </source>
</evidence>
<dbReference type="InterPro" id="IPR024455">
    <property type="entry name" value="Phage_capsid"/>
</dbReference>
<sequence length="415" mass="45360">MNIQDEINKHVKMAQDILAKARAEGRDLTADEQTAFDQHASEAENLKTVLAKATENTRRIDALFKTGDITAGEADNDAEDAPGRDLGQRFTAGKAYEQWHKNADTFGVGGDIRIAKTPVGSLAEYYQSKAGNAIGTQIGQPQNVRMPAVDLVNRPAVTLLDYISRGTTSGDFEYLQITSVTRNTGIVPENTGDDATDTIKPQSTFTTNLETAKVYQYADGYTVTNQLLQDDQAMASFLQSEFDYSFGLKLADTLLNGSGTNGQPKGLLNTTGVQAGEWDKADDEARNIVIAIRKSLTKLRNVGASANAILINPEDAEKIDLMQDVNKRFMGNGPFSVGPTTVWSRPLVECDQIEPGKIIVGDFKQLALLDRSGLSVEAFNQHKDYAARNLTYVRAELRAAQVVWRPAFFVVLEGK</sequence>
<feature type="domain" description="Phage capsid-like C-terminal" evidence="2">
    <location>
        <begin position="157"/>
        <end position="413"/>
    </location>
</feature>
<keyword evidence="4" id="KW-1185">Reference proteome</keyword>
<dbReference type="RefSeq" id="WP_033496526.1">
    <property type="nucleotide sequence ID" value="NZ_JDUU01000040.1"/>
</dbReference>
<dbReference type="Gene3D" id="3.30.2400.10">
    <property type="entry name" value="Major capsid protein gp5"/>
    <property type="match status" value="1"/>
</dbReference>
<reference evidence="3 4" key="1">
    <citation type="submission" date="2014-03" db="EMBL/GenBank/DDBJ databases">
        <title>Genomics of Bifidobacteria.</title>
        <authorList>
            <person name="Ventura M."/>
            <person name="Milani C."/>
            <person name="Lugli G.A."/>
        </authorList>
    </citation>
    <scope>NUCLEOTIDE SEQUENCE [LARGE SCALE GENOMIC DNA]</scope>
    <source>
        <strain evidence="3 4">DSM 23969</strain>
    </source>
</reference>
<gene>
    <name evidence="3" type="ORF">BBIA_1878</name>
</gene>
<dbReference type="STRING" id="1437608.GCA_000771645_02164"/>
<proteinExistence type="predicted"/>
<comment type="caution">
    <text evidence="3">The sequence shown here is derived from an EMBL/GenBank/DDBJ whole genome shotgun (WGS) entry which is preliminary data.</text>
</comment>
<dbReference type="eggNOG" id="COG4653">
    <property type="taxonomic scope" value="Bacteria"/>
</dbReference>
<evidence type="ECO:0000256" key="1">
    <source>
        <dbReference type="ARBA" id="ARBA00004328"/>
    </source>
</evidence>
<dbReference type="Pfam" id="PF05065">
    <property type="entry name" value="Phage_capsid"/>
    <property type="match status" value="1"/>
</dbReference>
<dbReference type="SUPFAM" id="SSF56563">
    <property type="entry name" value="Major capsid protein gp5"/>
    <property type="match status" value="1"/>
</dbReference>
<dbReference type="Proteomes" id="UP000029108">
    <property type="component" value="Unassembled WGS sequence"/>
</dbReference>
<name>A0A086ZTV6_9BIFI</name>
<evidence type="ECO:0000259" key="2">
    <source>
        <dbReference type="Pfam" id="PF05065"/>
    </source>
</evidence>
<protein>
    <submittedName>
        <fullName evidence="3">Phage major capsid protein</fullName>
    </submittedName>
</protein>
<dbReference type="OrthoDB" id="8444243at2"/>
<accession>A0A086ZTV6</accession>
<dbReference type="EMBL" id="JGYN01000019">
    <property type="protein sequence ID" value="KFI49956.1"/>
    <property type="molecule type" value="Genomic_DNA"/>
</dbReference>
<comment type="subcellular location">
    <subcellularLocation>
        <location evidence="1">Virion</location>
    </subcellularLocation>
</comment>
<dbReference type="Gene3D" id="3.30.2320.10">
    <property type="entry name" value="hypothetical protein PF0899 domain"/>
    <property type="match status" value="1"/>
</dbReference>
<dbReference type="NCBIfam" id="TIGR01554">
    <property type="entry name" value="major_cap_HK97"/>
    <property type="match status" value="1"/>
</dbReference>
<organism evidence="3 4">
    <name type="scientific">Bifidobacterium biavatii DSM 23969</name>
    <dbReference type="NCBI Taxonomy" id="1437608"/>
    <lineage>
        <taxon>Bacteria</taxon>
        <taxon>Bacillati</taxon>
        <taxon>Actinomycetota</taxon>
        <taxon>Actinomycetes</taxon>
        <taxon>Bifidobacteriales</taxon>
        <taxon>Bifidobacteriaceae</taxon>
        <taxon>Bifidobacterium</taxon>
    </lineage>
</organism>